<dbReference type="KEGG" id="tmn:UCRPA7_3576"/>
<keyword evidence="5" id="KW-0503">Monooxygenase</keyword>
<keyword evidence="7" id="KW-1185">Reference proteome</keyword>
<dbReference type="PANTHER" id="PTHR46300">
    <property type="entry name" value="P450, PUTATIVE (EUROFUNG)-RELATED-RELATED"/>
    <property type="match status" value="1"/>
</dbReference>
<evidence type="ECO:0000256" key="2">
    <source>
        <dbReference type="ARBA" id="ARBA00022723"/>
    </source>
</evidence>
<dbReference type="SUPFAM" id="SSF48264">
    <property type="entry name" value="Cytochrome P450"/>
    <property type="match status" value="1"/>
</dbReference>
<dbReference type="GO" id="GO:0005506">
    <property type="term" value="F:iron ion binding"/>
    <property type="evidence" value="ECO:0007669"/>
    <property type="project" value="InterPro"/>
</dbReference>
<evidence type="ECO:0000313" key="6">
    <source>
        <dbReference type="EMBL" id="EOO00939.1"/>
    </source>
</evidence>
<dbReference type="RefSeq" id="XP_007914297.1">
    <property type="nucleotide sequence ID" value="XM_007916106.1"/>
</dbReference>
<accession>R8BNN0</accession>
<gene>
    <name evidence="6" type="ORF">UCRPA7_3576</name>
</gene>
<evidence type="ECO:0000256" key="4">
    <source>
        <dbReference type="ARBA" id="ARBA00023004"/>
    </source>
</evidence>
<dbReference type="GeneID" id="19323936"/>
<dbReference type="GO" id="GO:0016705">
    <property type="term" value="F:oxidoreductase activity, acting on paired donors, with incorporation or reduction of molecular oxygen"/>
    <property type="evidence" value="ECO:0007669"/>
    <property type="project" value="InterPro"/>
</dbReference>
<proteinExistence type="inferred from homology"/>
<dbReference type="OrthoDB" id="1055148at2759"/>
<dbReference type="PRINTS" id="PR00463">
    <property type="entry name" value="EP450I"/>
</dbReference>
<dbReference type="Proteomes" id="UP000014074">
    <property type="component" value="Unassembled WGS sequence"/>
</dbReference>
<dbReference type="InterPro" id="IPR050364">
    <property type="entry name" value="Cytochrome_P450_fung"/>
</dbReference>
<comment type="similarity">
    <text evidence="1">Belongs to the cytochrome P450 family.</text>
</comment>
<organism evidence="6 7">
    <name type="scientific">Phaeoacremonium minimum (strain UCR-PA7)</name>
    <name type="common">Esca disease fungus</name>
    <name type="synonym">Togninia minima</name>
    <dbReference type="NCBI Taxonomy" id="1286976"/>
    <lineage>
        <taxon>Eukaryota</taxon>
        <taxon>Fungi</taxon>
        <taxon>Dikarya</taxon>
        <taxon>Ascomycota</taxon>
        <taxon>Pezizomycotina</taxon>
        <taxon>Sordariomycetes</taxon>
        <taxon>Sordariomycetidae</taxon>
        <taxon>Togniniales</taxon>
        <taxon>Togniniaceae</taxon>
        <taxon>Phaeoacremonium</taxon>
    </lineage>
</organism>
<dbReference type="InterPro" id="IPR036396">
    <property type="entry name" value="Cyt_P450_sf"/>
</dbReference>
<dbReference type="GO" id="GO:0020037">
    <property type="term" value="F:heme binding"/>
    <property type="evidence" value="ECO:0007669"/>
    <property type="project" value="InterPro"/>
</dbReference>
<dbReference type="PANTHER" id="PTHR46300:SF2">
    <property type="entry name" value="CYTOCHROME P450 MONOOXYGENASE ALNH-RELATED"/>
    <property type="match status" value="1"/>
</dbReference>
<dbReference type="InterPro" id="IPR001128">
    <property type="entry name" value="Cyt_P450"/>
</dbReference>
<dbReference type="CDD" id="cd11065">
    <property type="entry name" value="CYP64-like"/>
    <property type="match status" value="1"/>
</dbReference>
<reference evidence="7" key="1">
    <citation type="journal article" date="2013" name="Genome Announc.">
        <title>Draft genome sequence of the ascomycete Phaeoacremonium aleophilum strain UCR-PA7, a causal agent of the esca disease complex in grapevines.</title>
        <authorList>
            <person name="Blanco-Ulate B."/>
            <person name="Rolshausen P."/>
            <person name="Cantu D."/>
        </authorList>
    </citation>
    <scope>NUCLEOTIDE SEQUENCE [LARGE SCALE GENOMIC DNA]</scope>
    <source>
        <strain evidence="7">UCR-PA7</strain>
    </source>
</reference>
<name>R8BNN0_PHAM7</name>
<dbReference type="Gene3D" id="1.10.630.10">
    <property type="entry name" value="Cytochrome P450"/>
    <property type="match status" value="1"/>
</dbReference>
<evidence type="ECO:0000313" key="7">
    <source>
        <dbReference type="Proteomes" id="UP000014074"/>
    </source>
</evidence>
<dbReference type="AlphaFoldDB" id="R8BNN0"/>
<keyword evidence="3" id="KW-0560">Oxidoreductase</keyword>
<dbReference type="HOGENOM" id="CLU_001570_2_2_1"/>
<dbReference type="GO" id="GO:0004497">
    <property type="term" value="F:monooxygenase activity"/>
    <property type="evidence" value="ECO:0007669"/>
    <property type="project" value="UniProtKB-KW"/>
</dbReference>
<evidence type="ECO:0000256" key="3">
    <source>
        <dbReference type="ARBA" id="ARBA00023002"/>
    </source>
</evidence>
<dbReference type="InterPro" id="IPR002401">
    <property type="entry name" value="Cyt_P450_E_grp-I"/>
</dbReference>
<evidence type="ECO:0000256" key="1">
    <source>
        <dbReference type="ARBA" id="ARBA00010617"/>
    </source>
</evidence>
<sequence length="323" mass="37355">MGEADWIWLNDSKAVSDLLDKRGAKYSSRPPMPMFMDAGSNGNRQPFMPYNEKWRKVRKLSHAALNANAIASYKPVQDLESKQVLYDTLHAKDDTAVYDINRRYSTSVIMTVAYGHRVPDWSDPWIQKIFQIMEHATIMAEPGKWLVDVFPSLAKLPPWMVQNWWAIGRKWFEWDREVFISLYRDIIQKYNEGTAPNCFVRDFYASDPESQGIDEEVAAYTAGTLIEGGSETTSTMLNVWVLACQLYPDPVKIAQAELDRVVGSDRLPSFEDRENLPYISAMVEETLRWWPITKVGFFHAATEDDWYDGFFIPKNAVLVLNWW</sequence>
<keyword evidence="4" id="KW-0408">Iron</keyword>
<evidence type="ECO:0000256" key="5">
    <source>
        <dbReference type="ARBA" id="ARBA00023033"/>
    </source>
</evidence>
<protein>
    <submittedName>
        <fullName evidence="6">Putative cytochrome p450 protein</fullName>
    </submittedName>
</protein>
<dbReference type="Pfam" id="PF00067">
    <property type="entry name" value="p450"/>
    <property type="match status" value="1"/>
</dbReference>
<keyword evidence="2" id="KW-0479">Metal-binding</keyword>
<dbReference type="EMBL" id="KB933059">
    <property type="protein sequence ID" value="EOO00939.1"/>
    <property type="molecule type" value="Genomic_DNA"/>
</dbReference>
<dbReference type="eggNOG" id="KOG0156">
    <property type="taxonomic scope" value="Eukaryota"/>
</dbReference>